<sequence length="80" mass="8274">MPLTAAIAPTLVIVRARLGKSVEIIQDISDICFSSKAPARDATVVTLQSQTHGLANLTPTDTQGASEEKIGNASDKGIGL</sequence>
<reference evidence="2 3" key="1">
    <citation type="submission" date="2024-01" db="EMBL/GenBank/DDBJ databases">
        <title>A draft genome for a cacao thread blight-causing isolate of Paramarasmius palmivorus.</title>
        <authorList>
            <person name="Baruah I.K."/>
            <person name="Bukari Y."/>
            <person name="Amoako-Attah I."/>
            <person name="Meinhardt L.W."/>
            <person name="Bailey B.A."/>
            <person name="Cohen S.P."/>
        </authorList>
    </citation>
    <scope>NUCLEOTIDE SEQUENCE [LARGE SCALE GENOMIC DNA]</scope>
    <source>
        <strain evidence="2 3">GH-12</strain>
    </source>
</reference>
<gene>
    <name evidence="2" type="ORF">VNI00_007181</name>
</gene>
<feature type="compositionally biased region" description="Polar residues" evidence="1">
    <location>
        <begin position="53"/>
        <end position="65"/>
    </location>
</feature>
<dbReference type="EMBL" id="JAYKXP010000023">
    <property type="protein sequence ID" value="KAK7045780.1"/>
    <property type="molecule type" value="Genomic_DNA"/>
</dbReference>
<proteinExistence type="predicted"/>
<dbReference type="AlphaFoldDB" id="A0AAW0D3S7"/>
<accession>A0AAW0D3S7</accession>
<dbReference type="Proteomes" id="UP001383192">
    <property type="component" value="Unassembled WGS sequence"/>
</dbReference>
<feature type="region of interest" description="Disordered" evidence="1">
    <location>
        <begin position="53"/>
        <end position="80"/>
    </location>
</feature>
<protein>
    <submittedName>
        <fullName evidence="2">Uncharacterized protein</fullName>
    </submittedName>
</protein>
<evidence type="ECO:0000313" key="2">
    <source>
        <dbReference type="EMBL" id="KAK7045780.1"/>
    </source>
</evidence>
<evidence type="ECO:0000313" key="3">
    <source>
        <dbReference type="Proteomes" id="UP001383192"/>
    </source>
</evidence>
<keyword evidence="3" id="KW-1185">Reference proteome</keyword>
<name>A0AAW0D3S7_9AGAR</name>
<organism evidence="2 3">
    <name type="scientific">Paramarasmius palmivorus</name>
    <dbReference type="NCBI Taxonomy" id="297713"/>
    <lineage>
        <taxon>Eukaryota</taxon>
        <taxon>Fungi</taxon>
        <taxon>Dikarya</taxon>
        <taxon>Basidiomycota</taxon>
        <taxon>Agaricomycotina</taxon>
        <taxon>Agaricomycetes</taxon>
        <taxon>Agaricomycetidae</taxon>
        <taxon>Agaricales</taxon>
        <taxon>Marasmiineae</taxon>
        <taxon>Marasmiaceae</taxon>
        <taxon>Paramarasmius</taxon>
    </lineage>
</organism>
<comment type="caution">
    <text evidence="2">The sequence shown here is derived from an EMBL/GenBank/DDBJ whole genome shotgun (WGS) entry which is preliminary data.</text>
</comment>
<evidence type="ECO:0000256" key="1">
    <source>
        <dbReference type="SAM" id="MobiDB-lite"/>
    </source>
</evidence>